<accession>A0AAE3H922</accession>
<dbReference type="CDD" id="cd04491">
    <property type="entry name" value="SoSSB_OBF"/>
    <property type="match status" value="1"/>
</dbReference>
<evidence type="ECO:0000313" key="3">
    <source>
        <dbReference type="Proteomes" id="UP001206983"/>
    </source>
</evidence>
<sequence>MDERIAPHVEELSRVLGNRYTEEIRAELEKLLQYRVPLDEAKRTILNRFTSRSPASVQVKDLVGGMNGFDIIGRVISIEKKNVTVQEDKRSVFTGSFGDGTGICSFTCWDDMSLKAGDAIRIKNAYTRMWNNRPELYFGKRSVIEKLPDDQLQDIAEMSHAKPKKLQDIAPADVMASSEVVIVEMYHRDISLKGKMLTITEGVIADETAKLPFTSWTPLRGADIGSFIHFEGASIRIFRGLPSINFSDNTTISLIAQPEKLPFTLHSVSSAADPVPILNVLDKSGIFDVTVAGNIISVRPGSGIIERCPVCNRVTQKASCRAHGPVECVSDMRIKFILDDGTGSLHVMLNCELSEAVYGKTMYEAEKMARESISKEVVFDDMKRVLTGKYIAIRGNSSKNEFGVTLVAKSAWCPDADLKGRMDILLKRIEGQVSNNG</sequence>
<dbReference type="InterPro" id="IPR051231">
    <property type="entry name" value="SOSS-B"/>
</dbReference>
<keyword evidence="1" id="KW-0238">DNA-binding</keyword>
<dbReference type="SUPFAM" id="SSF50249">
    <property type="entry name" value="Nucleic acid-binding proteins"/>
    <property type="match status" value="3"/>
</dbReference>
<evidence type="ECO:0000256" key="1">
    <source>
        <dbReference type="ARBA" id="ARBA00023125"/>
    </source>
</evidence>
<comment type="caution">
    <text evidence="2">The sequence shown here is derived from an EMBL/GenBank/DDBJ whole genome shotgun (WGS) entry which is preliminary data.</text>
</comment>
<dbReference type="GO" id="GO:0010212">
    <property type="term" value="P:response to ionizing radiation"/>
    <property type="evidence" value="ECO:0007669"/>
    <property type="project" value="TreeGrafter"/>
</dbReference>
<dbReference type="NCBIfam" id="NF005554">
    <property type="entry name" value="PRK07218.1"/>
    <property type="match status" value="1"/>
</dbReference>
<gene>
    <name evidence="2" type="ORF">PV02_02110</name>
</gene>
<protein>
    <submittedName>
        <fullName evidence="2">Replication protein A</fullName>
    </submittedName>
</protein>
<dbReference type="InterPro" id="IPR012340">
    <property type="entry name" value="NA-bd_OB-fold"/>
</dbReference>
<evidence type="ECO:0000313" key="2">
    <source>
        <dbReference type="EMBL" id="MCQ6961990.1"/>
    </source>
</evidence>
<proteinExistence type="predicted"/>
<dbReference type="GO" id="GO:0003677">
    <property type="term" value="F:DNA binding"/>
    <property type="evidence" value="ECO:0007669"/>
    <property type="project" value="UniProtKB-KW"/>
</dbReference>
<dbReference type="Gene3D" id="2.40.50.140">
    <property type="entry name" value="Nucleic acid-binding proteins"/>
    <property type="match status" value="2"/>
</dbReference>
<dbReference type="GO" id="GO:0000724">
    <property type="term" value="P:double-strand break repair via homologous recombination"/>
    <property type="evidence" value="ECO:0007669"/>
    <property type="project" value="TreeGrafter"/>
</dbReference>
<dbReference type="AlphaFoldDB" id="A0AAE3H922"/>
<dbReference type="Proteomes" id="UP001206983">
    <property type="component" value="Unassembled WGS sequence"/>
</dbReference>
<dbReference type="PANTHER" id="PTHR13356:SF10">
    <property type="entry name" value="REPLICATION FACTOR-A PROTEIN 1"/>
    <property type="match status" value="1"/>
</dbReference>
<dbReference type="PANTHER" id="PTHR13356">
    <property type="entry name" value="OB FOLD NUCLEIC ACID BINDING PROTEIN-RELATED"/>
    <property type="match status" value="1"/>
</dbReference>
<dbReference type="RefSeq" id="WP_256621732.1">
    <property type="nucleotide sequence ID" value="NZ_JTEO01000002.1"/>
</dbReference>
<keyword evidence="3" id="KW-1185">Reference proteome</keyword>
<reference evidence="2 3" key="1">
    <citation type="journal article" date="2011" name="Appl. Environ. Microbiol.">
        <title>Methanogenic archaea isolated from Taiwan's Chelungpu fault.</title>
        <authorList>
            <person name="Wu S.Y."/>
            <person name="Lai M.C."/>
        </authorList>
    </citation>
    <scope>NUCLEOTIDE SEQUENCE [LARGE SCALE GENOMIC DNA]</scope>
    <source>
        <strain evidence="2 3">St545Mb</strain>
    </source>
</reference>
<name>A0AAE3H922_9EURY</name>
<organism evidence="2 3">
    <name type="scientific">Methanolobus chelungpuianus</name>
    <dbReference type="NCBI Taxonomy" id="502115"/>
    <lineage>
        <taxon>Archaea</taxon>
        <taxon>Methanobacteriati</taxon>
        <taxon>Methanobacteriota</taxon>
        <taxon>Stenosarchaea group</taxon>
        <taxon>Methanomicrobia</taxon>
        <taxon>Methanosarcinales</taxon>
        <taxon>Methanosarcinaceae</taxon>
        <taxon>Methanolobus</taxon>
    </lineage>
</organism>
<dbReference type="EMBL" id="JTEO01000002">
    <property type="protein sequence ID" value="MCQ6961990.1"/>
    <property type="molecule type" value="Genomic_DNA"/>
</dbReference>